<dbReference type="InterPro" id="IPR018114">
    <property type="entry name" value="TRYPSIN_HIS"/>
</dbReference>
<dbReference type="InterPro" id="IPR001254">
    <property type="entry name" value="Trypsin_dom"/>
</dbReference>
<feature type="region of interest" description="Disordered" evidence="3">
    <location>
        <begin position="919"/>
        <end position="947"/>
    </location>
</feature>
<dbReference type="PROSITE" id="PS00134">
    <property type="entry name" value="TRYPSIN_HIS"/>
    <property type="match status" value="1"/>
</dbReference>
<feature type="compositionally biased region" description="Low complexity" evidence="3">
    <location>
        <begin position="641"/>
        <end position="693"/>
    </location>
</feature>
<dbReference type="Pfam" id="PF00089">
    <property type="entry name" value="Trypsin"/>
    <property type="match status" value="1"/>
</dbReference>
<dbReference type="PRINTS" id="PR00722">
    <property type="entry name" value="CHYMOTRYPSIN"/>
</dbReference>
<dbReference type="Gene3D" id="2.40.10.10">
    <property type="entry name" value="Trypsin-like serine proteases"/>
    <property type="match status" value="1"/>
</dbReference>
<feature type="compositionally biased region" description="Pro residues" evidence="3">
    <location>
        <begin position="626"/>
        <end position="640"/>
    </location>
</feature>
<feature type="region of interest" description="Disordered" evidence="3">
    <location>
        <begin position="622"/>
        <end position="771"/>
    </location>
</feature>
<dbReference type="GO" id="GO:0050577">
    <property type="term" value="F:GDP-L-fucose synthase activity"/>
    <property type="evidence" value="ECO:0007669"/>
    <property type="project" value="TreeGrafter"/>
</dbReference>
<dbReference type="FunFam" id="2.40.10.10:FF:000068">
    <property type="entry name" value="transmembrane protease serine 2"/>
    <property type="match status" value="1"/>
</dbReference>
<dbReference type="CDD" id="cd00190">
    <property type="entry name" value="Tryp_SPc"/>
    <property type="match status" value="1"/>
</dbReference>
<evidence type="ECO:0000256" key="1">
    <source>
        <dbReference type="ARBA" id="ARBA00023157"/>
    </source>
</evidence>
<dbReference type="InterPro" id="IPR036291">
    <property type="entry name" value="NAD(P)-bd_dom_sf"/>
</dbReference>
<dbReference type="SMART" id="SM00020">
    <property type="entry name" value="Tryp_SPc"/>
    <property type="match status" value="1"/>
</dbReference>
<dbReference type="InterPro" id="IPR043504">
    <property type="entry name" value="Peptidase_S1_PA_chymotrypsin"/>
</dbReference>
<sequence>DKLSKRLNYVVILTRNDAVKSSDSLASLKSGLKESSDSSPEMIILGDASVDSSSDELLEFSIDSLFSTPSVEESTDFSIALLLAPSSSSTPAVDGSTEFSKDSTIEFSITPSVSFKVSSIFMLSLQMLLAECISVGHIPSFILRRTRNHYERSEAVDYRVSHYELAPLEFIIEAQNLQVIIRAQGLVGKALQEVTQSETSDEQKNEEWIFIGSKDGDLTNLEETKKIFQKFQPTHVVHLAAKVGGLFHNMDNNLEFLRENMQINDNVLLTSHEFNCQKVVSCLSTCVFPSEITYPIDESMVHNGPPHFSNFGYSYAKRYIDVLNQAYSEKYGHKLISSLPLRCIQHKRYMDGVLRQGSFTCFPKKEILDFLLNFNLDILNPTKNMDQCRTALIGLFLIGAAIAQDTFEASYLNSRLYSQGDIPDIYGETPYWWMNRGSPFKRSFQPSGAGCGPECQSTSGTLQVTSNDYSNNPFLSGNSISSDGSYTSNPFLNSGKPFAAQAAASSGASNDFGSGPYSYMAPGYLPPQDVPTIPCTGQGRVCVTKYLCNNGFVEASKVQGSSQNCNSQNESQKCFAPEVCCRYEDHIPSQNQVTNDVRPTPRPTPAVTPGEVLTSEGYVITVPKTKFPPPPPTTQRPYVPPQTQRPYVPPQTTQRPYVPPQTQRPYVPPQTQQPYVPPQTQRPYVPPQTTQRPYVPPQTQRPYVTPPPFKGEEYIPPKDNHIGEPSNDNPFTNYLPPNKPERGEEEKSEPIENPSNVNTNIIRPNRPSVPSVPEDAAIVEPPTQCPAATNCTEIQYCTAEGSISKTIVSLTKDQEIYRVPLSDCRNVEKGFIGKCCRDPDYVDPWPVGILGQYNASILGFDDGSYKPGAIGNGKQERRTGNRGPFRPNDINIPSGSNQGPVSIPPLRGQAQLSLPIAQTAQTQNSYTRTPFPQSSQPNQIFGRDKSPQNYIEPIASGSNVCAVRDVNSVPKGNGPFDAAFGEFPWQAMILKESTKTLLCGGAIVEAETVLTAAHCVEGVQAFDILIKGGEWKLGSEEEPKPFQSIRVKSISVHPEYQSNKYGRDIALLHLERPLKFDKHIGPICLDDREPTPNDNCVCTGWGKEALKYSESII</sequence>
<keyword evidence="6" id="KW-1185">Reference proteome</keyword>
<dbReference type="SUPFAM" id="SSF50494">
    <property type="entry name" value="Trypsin-like serine proteases"/>
    <property type="match status" value="1"/>
</dbReference>
<dbReference type="GO" id="GO:0006508">
    <property type="term" value="P:proteolysis"/>
    <property type="evidence" value="ECO:0007669"/>
    <property type="project" value="InterPro"/>
</dbReference>
<dbReference type="PROSITE" id="PS50240">
    <property type="entry name" value="TRYPSIN_DOM"/>
    <property type="match status" value="1"/>
</dbReference>
<dbReference type="AlphaFoldDB" id="A0A9Q0N0G2"/>
<evidence type="ECO:0000256" key="2">
    <source>
        <dbReference type="ARBA" id="ARBA00024195"/>
    </source>
</evidence>
<feature type="region of interest" description="Disordered" evidence="3">
    <location>
        <begin position="591"/>
        <end position="610"/>
    </location>
</feature>
<protein>
    <submittedName>
        <fullName evidence="5">GDP-L-fucose synthase</fullName>
    </submittedName>
</protein>
<feature type="domain" description="Peptidase S1" evidence="4">
    <location>
        <begin position="954"/>
        <end position="1113"/>
    </location>
</feature>
<dbReference type="Pfam" id="PF18399">
    <property type="entry name" value="CLIP_SPH_Scar"/>
    <property type="match status" value="1"/>
</dbReference>
<feature type="compositionally biased region" description="Polar residues" evidence="3">
    <location>
        <begin position="891"/>
        <end position="900"/>
    </location>
</feature>
<dbReference type="Proteomes" id="UP001151699">
    <property type="component" value="Chromosome B"/>
</dbReference>
<dbReference type="EMBL" id="WJQU01000002">
    <property type="protein sequence ID" value="KAJ6641407.1"/>
    <property type="molecule type" value="Genomic_DNA"/>
</dbReference>
<feature type="compositionally biased region" description="Polar residues" evidence="3">
    <location>
        <begin position="919"/>
        <end position="939"/>
    </location>
</feature>
<name>A0A9Q0N0G2_9DIPT</name>
<evidence type="ECO:0000259" key="4">
    <source>
        <dbReference type="PROSITE" id="PS50240"/>
    </source>
</evidence>
<comment type="similarity">
    <text evidence="2">Belongs to the peptidase S1 family. CLIP subfamily.</text>
</comment>
<dbReference type="OrthoDB" id="10064156at2759"/>
<reference evidence="5" key="1">
    <citation type="submission" date="2022-07" db="EMBL/GenBank/DDBJ databases">
        <authorList>
            <person name="Trinca V."/>
            <person name="Uliana J.V.C."/>
            <person name="Torres T.T."/>
            <person name="Ward R.J."/>
            <person name="Monesi N."/>
        </authorList>
    </citation>
    <scope>NUCLEOTIDE SEQUENCE</scope>
    <source>
        <strain evidence="5">HSMRA1968</strain>
        <tissue evidence="5">Whole embryos</tissue>
    </source>
</reference>
<evidence type="ECO:0000313" key="6">
    <source>
        <dbReference type="Proteomes" id="UP001151699"/>
    </source>
</evidence>
<accession>A0A9Q0N0G2</accession>
<dbReference type="Pfam" id="PF01370">
    <property type="entry name" value="Epimerase"/>
    <property type="match status" value="1"/>
</dbReference>
<evidence type="ECO:0000256" key="3">
    <source>
        <dbReference type="SAM" id="MobiDB-lite"/>
    </source>
</evidence>
<keyword evidence="1" id="KW-1015">Disulfide bond</keyword>
<feature type="non-terminal residue" evidence="5">
    <location>
        <position position="1"/>
    </location>
</feature>
<dbReference type="PANTHER" id="PTHR43238">
    <property type="entry name" value="GDP-L-FUCOSE SYNTHASE"/>
    <property type="match status" value="1"/>
</dbReference>
<organism evidence="5 6">
    <name type="scientific">Pseudolycoriella hygida</name>
    <dbReference type="NCBI Taxonomy" id="35572"/>
    <lineage>
        <taxon>Eukaryota</taxon>
        <taxon>Metazoa</taxon>
        <taxon>Ecdysozoa</taxon>
        <taxon>Arthropoda</taxon>
        <taxon>Hexapoda</taxon>
        <taxon>Insecta</taxon>
        <taxon>Pterygota</taxon>
        <taxon>Neoptera</taxon>
        <taxon>Endopterygota</taxon>
        <taxon>Diptera</taxon>
        <taxon>Nematocera</taxon>
        <taxon>Sciaroidea</taxon>
        <taxon>Sciaridae</taxon>
        <taxon>Pseudolycoriella</taxon>
    </lineage>
</organism>
<comment type="caution">
    <text evidence="5">The sequence shown here is derived from an EMBL/GenBank/DDBJ whole genome shotgun (WGS) entry which is preliminary data.</text>
</comment>
<dbReference type="InterPro" id="IPR040973">
    <property type="entry name" value="CLIP_SPH_Scar"/>
</dbReference>
<dbReference type="GO" id="GO:0004252">
    <property type="term" value="F:serine-type endopeptidase activity"/>
    <property type="evidence" value="ECO:0007669"/>
    <property type="project" value="InterPro"/>
</dbReference>
<feature type="compositionally biased region" description="Polar residues" evidence="3">
    <location>
        <begin position="753"/>
        <end position="762"/>
    </location>
</feature>
<proteinExistence type="inferred from homology"/>
<evidence type="ECO:0000313" key="5">
    <source>
        <dbReference type="EMBL" id="KAJ6641407.1"/>
    </source>
</evidence>
<feature type="compositionally biased region" description="Basic and acidic residues" evidence="3">
    <location>
        <begin position="739"/>
        <end position="750"/>
    </location>
</feature>
<dbReference type="InterPro" id="IPR001314">
    <property type="entry name" value="Peptidase_S1A"/>
</dbReference>
<feature type="compositionally biased region" description="Basic and acidic residues" evidence="3">
    <location>
        <begin position="710"/>
        <end position="722"/>
    </location>
</feature>
<feature type="region of interest" description="Disordered" evidence="3">
    <location>
        <begin position="868"/>
        <end position="906"/>
    </location>
</feature>
<feature type="non-terminal residue" evidence="5">
    <location>
        <position position="1113"/>
    </location>
</feature>
<gene>
    <name evidence="5" type="primary">ger-1</name>
    <name evidence="5" type="ORF">Bhyg_06346</name>
</gene>
<dbReference type="InterPro" id="IPR009003">
    <property type="entry name" value="Peptidase_S1_PA"/>
</dbReference>
<dbReference type="Gene3D" id="3.40.50.720">
    <property type="entry name" value="NAD(P)-binding Rossmann-like Domain"/>
    <property type="match status" value="1"/>
</dbReference>
<dbReference type="SUPFAM" id="SSF51735">
    <property type="entry name" value="NAD(P)-binding Rossmann-fold domains"/>
    <property type="match status" value="1"/>
</dbReference>
<dbReference type="InterPro" id="IPR001509">
    <property type="entry name" value="Epimerase_deHydtase"/>
</dbReference>
<dbReference type="PANTHER" id="PTHR43238:SF1">
    <property type="entry name" value="GDP-L-FUCOSE SYNTHASE"/>
    <property type="match status" value="1"/>
</dbReference>